<dbReference type="Pfam" id="PF00296">
    <property type="entry name" value="Bac_luciferase"/>
    <property type="match status" value="1"/>
</dbReference>
<dbReference type="Gene3D" id="3.20.20.30">
    <property type="entry name" value="Luciferase-like domain"/>
    <property type="match status" value="1"/>
</dbReference>
<dbReference type="SUPFAM" id="SSF51679">
    <property type="entry name" value="Bacterial luciferase-like"/>
    <property type="match status" value="1"/>
</dbReference>
<gene>
    <name evidence="3" type="ORF">METZ01_LOCUS73480</name>
</gene>
<comment type="similarity">
    <text evidence="1">To bacterial alkanal monooxygenase alpha and beta chains.</text>
</comment>
<dbReference type="InterPro" id="IPR011251">
    <property type="entry name" value="Luciferase-like_dom"/>
</dbReference>
<sequence>MKLSILDQSPISIGKTAHEAVQATIDLAVAADKWGYTRYWLAEHHSSGTLADASPEILLAAISSRTKNIRIGSGGVMLSHYSPLKVAEIFRMLEALAPERVDMGLGRAPGSDQIASFALQPGPNTYPIEKYPQQVHDLMRYLSETFPDDHPFSNLRAMPAAPNWPVPWLLSSSMGSVGIAAKLGLPLSFAHFISQDGGPEYVKWYRDNFEPSKWFDKPRVNIGISAITADTVERAHDLATCRHVMRLMRDKGQEMKGVPSVDEVKSMNFNKTDKEFIEHQRAKSIEGDPKTVKEKIRNLADQYETDDVIVLTITHDYAERQRSYELLAREFNLNGEGRMEKTRKKVQPEGTQ</sequence>
<name>A0A381TX68_9ZZZZ</name>
<organism evidence="3">
    <name type="scientific">marine metagenome</name>
    <dbReference type="NCBI Taxonomy" id="408172"/>
    <lineage>
        <taxon>unclassified sequences</taxon>
        <taxon>metagenomes</taxon>
        <taxon>ecological metagenomes</taxon>
    </lineage>
</organism>
<evidence type="ECO:0000259" key="2">
    <source>
        <dbReference type="Pfam" id="PF00296"/>
    </source>
</evidence>
<dbReference type="GO" id="GO:0005829">
    <property type="term" value="C:cytosol"/>
    <property type="evidence" value="ECO:0007669"/>
    <property type="project" value="TreeGrafter"/>
</dbReference>
<feature type="domain" description="Luciferase-like" evidence="2">
    <location>
        <begin position="1"/>
        <end position="301"/>
    </location>
</feature>
<evidence type="ECO:0000256" key="1">
    <source>
        <dbReference type="ARBA" id="ARBA00007789"/>
    </source>
</evidence>
<proteinExistence type="predicted"/>
<evidence type="ECO:0000313" key="3">
    <source>
        <dbReference type="EMBL" id="SVA20626.1"/>
    </source>
</evidence>
<dbReference type="AlphaFoldDB" id="A0A381TX68"/>
<dbReference type="InterPro" id="IPR019949">
    <property type="entry name" value="CmoO-like"/>
</dbReference>
<dbReference type="FunFam" id="3.20.20.30:FF:000002">
    <property type="entry name" value="LLM class flavin-dependent oxidoreductase"/>
    <property type="match status" value="1"/>
</dbReference>
<reference evidence="3" key="1">
    <citation type="submission" date="2018-05" db="EMBL/GenBank/DDBJ databases">
        <authorList>
            <person name="Lanie J.A."/>
            <person name="Ng W.-L."/>
            <person name="Kazmierczak K.M."/>
            <person name="Andrzejewski T.M."/>
            <person name="Davidsen T.M."/>
            <person name="Wayne K.J."/>
            <person name="Tettelin H."/>
            <person name="Glass J.I."/>
            <person name="Rusch D."/>
            <person name="Podicherti R."/>
            <person name="Tsui H.-C.T."/>
            <person name="Winkler M.E."/>
        </authorList>
    </citation>
    <scope>NUCLEOTIDE SEQUENCE</scope>
</reference>
<dbReference type="InterPro" id="IPR036661">
    <property type="entry name" value="Luciferase-like_sf"/>
</dbReference>
<dbReference type="NCBIfam" id="TIGR03558">
    <property type="entry name" value="oxido_grp_1"/>
    <property type="match status" value="1"/>
</dbReference>
<dbReference type="PANTHER" id="PTHR30137">
    <property type="entry name" value="LUCIFERASE-LIKE MONOOXYGENASE"/>
    <property type="match status" value="1"/>
</dbReference>
<protein>
    <recommendedName>
        <fullName evidence="2">Luciferase-like domain-containing protein</fullName>
    </recommendedName>
</protein>
<dbReference type="InterPro" id="IPR050766">
    <property type="entry name" value="Bact_Lucif_Oxidored"/>
</dbReference>
<accession>A0A381TX68</accession>
<dbReference type="PANTHER" id="PTHR30137:SF19">
    <property type="entry name" value="LUCIFERASE-LIKE MONOOXYGENASE"/>
    <property type="match status" value="1"/>
</dbReference>
<dbReference type="GO" id="GO:0016705">
    <property type="term" value="F:oxidoreductase activity, acting on paired donors, with incorporation or reduction of molecular oxygen"/>
    <property type="evidence" value="ECO:0007669"/>
    <property type="project" value="InterPro"/>
</dbReference>
<dbReference type="EMBL" id="UINC01005330">
    <property type="protein sequence ID" value="SVA20626.1"/>
    <property type="molecule type" value="Genomic_DNA"/>
</dbReference>